<dbReference type="EMBL" id="JBHSQK010000117">
    <property type="protein sequence ID" value="MFC5952677.1"/>
    <property type="molecule type" value="Genomic_DNA"/>
</dbReference>
<dbReference type="Gene3D" id="3.20.20.60">
    <property type="entry name" value="Phosphoenolpyruvate-binding domains"/>
    <property type="match status" value="1"/>
</dbReference>
<proteinExistence type="inferred from homology"/>
<dbReference type="InterPro" id="IPR040442">
    <property type="entry name" value="Pyrv_kinase-like_dom_sf"/>
</dbReference>
<dbReference type="PANTHER" id="PTHR30502">
    <property type="entry name" value="2-KETO-3-DEOXY-L-RHAMNONATE ALDOLASE"/>
    <property type="match status" value="1"/>
</dbReference>
<keyword evidence="3 5" id="KW-0456">Lyase</keyword>
<accession>A0ABW1IG13</accession>
<evidence type="ECO:0000313" key="5">
    <source>
        <dbReference type="EMBL" id="MFC5952677.1"/>
    </source>
</evidence>
<evidence type="ECO:0000256" key="2">
    <source>
        <dbReference type="ARBA" id="ARBA00022723"/>
    </source>
</evidence>
<dbReference type="GO" id="GO:0016829">
    <property type="term" value="F:lyase activity"/>
    <property type="evidence" value="ECO:0007669"/>
    <property type="project" value="UniProtKB-KW"/>
</dbReference>
<feature type="domain" description="HpcH/HpaI aldolase/citrate lyase" evidence="4">
    <location>
        <begin position="33"/>
        <end position="239"/>
    </location>
</feature>
<keyword evidence="2" id="KW-0479">Metal-binding</keyword>
<name>A0ABW1IG13_9PSEU</name>
<evidence type="ECO:0000256" key="1">
    <source>
        <dbReference type="ARBA" id="ARBA00005568"/>
    </source>
</evidence>
<evidence type="ECO:0000259" key="4">
    <source>
        <dbReference type="Pfam" id="PF03328"/>
    </source>
</evidence>
<reference evidence="6" key="1">
    <citation type="journal article" date="2019" name="Int. J. Syst. Evol. Microbiol.">
        <title>The Global Catalogue of Microorganisms (GCM) 10K type strain sequencing project: providing services to taxonomists for standard genome sequencing and annotation.</title>
        <authorList>
            <consortium name="The Broad Institute Genomics Platform"/>
            <consortium name="The Broad Institute Genome Sequencing Center for Infectious Disease"/>
            <person name="Wu L."/>
            <person name="Ma J."/>
        </authorList>
    </citation>
    <scope>NUCLEOTIDE SEQUENCE [LARGE SCALE GENOMIC DNA]</scope>
    <source>
        <strain evidence="6">CGMCC 4.7397</strain>
    </source>
</reference>
<organism evidence="5 6">
    <name type="scientific">Pseudonocardia lutea</name>
    <dbReference type="NCBI Taxonomy" id="2172015"/>
    <lineage>
        <taxon>Bacteria</taxon>
        <taxon>Bacillati</taxon>
        <taxon>Actinomycetota</taxon>
        <taxon>Actinomycetes</taxon>
        <taxon>Pseudonocardiales</taxon>
        <taxon>Pseudonocardiaceae</taxon>
        <taxon>Pseudonocardia</taxon>
    </lineage>
</organism>
<dbReference type="SUPFAM" id="SSF51621">
    <property type="entry name" value="Phosphoenolpyruvate/pyruvate domain"/>
    <property type="match status" value="1"/>
</dbReference>
<gene>
    <name evidence="5" type="ORF">ACFQH9_30905</name>
</gene>
<comment type="similarity">
    <text evidence="1">Belongs to the HpcH/HpaI aldolase family.</text>
</comment>
<evidence type="ECO:0000313" key="6">
    <source>
        <dbReference type="Proteomes" id="UP001596119"/>
    </source>
</evidence>
<dbReference type="InterPro" id="IPR015813">
    <property type="entry name" value="Pyrv/PenolPyrv_kinase-like_dom"/>
</dbReference>
<dbReference type="InterPro" id="IPR005000">
    <property type="entry name" value="Aldolase/citrate-lyase_domain"/>
</dbReference>
<dbReference type="InterPro" id="IPR050251">
    <property type="entry name" value="HpcH-HpaI_aldolase"/>
</dbReference>
<protein>
    <submittedName>
        <fullName evidence="5">HpcH/HpaI aldolase/citrate lyase family protein</fullName>
    </submittedName>
</protein>
<dbReference type="RefSeq" id="WP_379571790.1">
    <property type="nucleotide sequence ID" value="NZ_JBHSQK010000117.1"/>
</dbReference>
<comment type="caution">
    <text evidence="5">The sequence shown here is derived from an EMBL/GenBank/DDBJ whole genome shotgun (WGS) entry which is preliminary data.</text>
</comment>
<sequence>MSYAVTVEAHPNRLRGILESGGTAVGLACHTGDPHVAETLAMAGFDYLYLDQQHSVGGLASPVEMLRATARTGTTALVRVATNDPVLIGRALDAGAEGIIVPNVESAEDARRAAAAAHYPPLGVRSWGPTRSAYGLGPDPATVNGQVLCLVMIETAEGVARAKEITAVPGVHGVYVGPGDLAVSLGLDPVTGPRDERHRAAVAEIVAACATAGIAAGITGDPTTEADRGFRMVTAGSDVGFLKAGLAAARARRDALTHPTSDIEGDATA</sequence>
<dbReference type="Pfam" id="PF03328">
    <property type="entry name" value="HpcH_HpaI"/>
    <property type="match status" value="1"/>
</dbReference>
<keyword evidence="6" id="KW-1185">Reference proteome</keyword>
<dbReference type="Proteomes" id="UP001596119">
    <property type="component" value="Unassembled WGS sequence"/>
</dbReference>
<evidence type="ECO:0000256" key="3">
    <source>
        <dbReference type="ARBA" id="ARBA00023239"/>
    </source>
</evidence>
<dbReference type="PANTHER" id="PTHR30502:SF0">
    <property type="entry name" value="PHOSPHOENOLPYRUVATE CARBOXYLASE FAMILY PROTEIN"/>
    <property type="match status" value="1"/>
</dbReference>